<dbReference type="KEGG" id="aori:SD37_09400"/>
<evidence type="ECO:0000313" key="4">
    <source>
        <dbReference type="Proteomes" id="UP000093695"/>
    </source>
</evidence>
<protein>
    <submittedName>
        <fullName evidence="3">Uncharacterized protein</fullName>
    </submittedName>
</protein>
<reference evidence="3 4" key="1">
    <citation type="journal article" date="2015" name="Genome Announc.">
        <title>Draft Genome Sequence of Norvancomycin-Producing Strain Amycolatopsis orientalis CPCC200066.</title>
        <authorList>
            <person name="Lei X."/>
            <person name="Yuan F."/>
            <person name="Shi Y."/>
            <person name="Li X."/>
            <person name="Wang L."/>
            <person name="Hong B."/>
        </authorList>
    </citation>
    <scope>NUCLEOTIDE SEQUENCE [LARGE SCALE GENOMIC DNA]</scope>
    <source>
        <strain evidence="3 4">B-37</strain>
    </source>
</reference>
<sequence>MTSGWRKRFIVMAALAGMVSAAAVLPRALTQIQEARGTENAGNWGITTRLTQSKQFSHWMTDLLRSTVGNDAEAVFRRALRGSPRISPANQGFFTENQTGIRASPRASLEEGAQVGHRSRET</sequence>
<proteinExistence type="predicted"/>
<name>A0A193BUF1_AMYOR</name>
<dbReference type="EMBL" id="CP016174">
    <property type="protein sequence ID" value="ANN15842.1"/>
    <property type="molecule type" value="Genomic_DNA"/>
</dbReference>
<evidence type="ECO:0000256" key="2">
    <source>
        <dbReference type="SAM" id="SignalP"/>
    </source>
</evidence>
<dbReference type="AlphaFoldDB" id="A0A193BUF1"/>
<dbReference type="Proteomes" id="UP000093695">
    <property type="component" value="Chromosome"/>
</dbReference>
<evidence type="ECO:0000256" key="1">
    <source>
        <dbReference type="SAM" id="MobiDB-lite"/>
    </source>
</evidence>
<dbReference type="RefSeq" id="WP_044852718.1">
    <property type="nucleotide sequence ID" value="NZ_CP016174.1"/>
</dbReference>
<gene>
    <name evidence="3" type="ORF">SD37_09400</name>
</gene>
<evidence type="ECO:0000313" key="3">
    <source>
        <dbReference type="EMBL" id="ANN15842.1"/>
    </source>
</evidence>
<keyword evidence="2" id="KW-0732">Signal</keyword>
<keyword evidence="4" id="KW-1185">Reference proteome</keyword>
<feature type="compositionally biased region" description="Polar residues" evidence="1">
    <location>
        <begin position="88"/>
        <end position="101"/>
    </location>
</feature>
<accession>A0A193BUF1</accession>
<feature type="chain" id="PRO_5039252153" evidence="2">
    <location>
        <begin position="24"/>
        <end position="122"/>
    </location>
</feature>
<feature type="signal peptide" evidence="2">
    <location>
        <begin position="1"/>
        <end position="23"/>
    </location>
</feature>
<organism evidence="3 4">
    <name type="scientific">Amycolatopsis orientalis</name>
    <name type="common">Nocardia orientalis</name>
    <dbReference type="NCBI Taxonomy" id="31958"/>
    <lineage>
        <taxon>Bacteria</taxon>
        <taxon>Bacillati</taxon>
        <taxon>Actinomycetota</taxon>
        <taxon>Actinomycetes</taxon>
        <taxon>Pseudonocardiales</taxon>
        <taxon>Pseudonocardiaceae</taxon>
        <taxon>Amycolatopsis</taxon>
    </lineage>
</organism>
<feature type="region of interest" description="Disordered" evidence="1">
    <location>
        <begin position="87"/>
        <end position="122"/>
    </location>
</feature>